<keyword evidence="6" id="KW-0472">Membrane</keyword>
<dbReference type="PROSITE" id="PS50250">
    <property type="entry name" value="PCI"/>
    <property type="match status" value="1"/>
</dbReference>
<comment type="subunit">
    <text evidence="4">Component of the eukaryotic translation initiation factor 3 (eIF-3) complex.</text>
</comment>
<evidence type="ECO:0000256" key="6">
    <source>
        <dbReference type="SAM" id="Phobius"/>
    </source>
</evidence>
<evidence type="ECO:0000256" key="1">
    <source>
        <dbReference type="ARBA" id="ARBA00022490"/>
    </source>
</evidence>
<evidence type="ECO:0000256" key="4">
    <source>
        <dbReference type="HAMAP-Rule" id="MF_03011"/>
    </source>
</evidence>
<protein>
    <recommendedName>
        <fullName evidence="4">Eukaryotic translation initiation factor 3 subunit L</fullName>
        <shortName evidence="4">eIF3l</shortName>
    </recommendedName>
</protein>
<keyword evidence="2 4" id="KW-0396">Initiation factor</keyword>
<reference evidence="8 9" key="1">
    <citation type="journal article" date="2023" name="G3 (Bethesda)">
        <title>A chromosome-level genome assembly of Zasmidium syzygii isolated from banana leaves.</title>
        <authorList>
            <person name="van Westerhoven A.C."/>
            <person name="Mehrabi R."/>
            <person name="Talebi R."/>
            <person name="Steentjes M.B.F."/>
            <person name="Corcolon B."/>
            <person name="Chong P.A."/>
            <person name="Kema G.H.J."/>
            <person name="Seidl M.F."/>
        </authorList>
    </citation>
    <scope>NUCLEOTIDE SEQUENCE [LARGE SCALE GENOMIC DNA]</scope>
    <source>
        <strain evidence="8 9">P124</strain>
    </source>
</reference>
<comment type="subcellular location">
    <subcellularLocation>
        <location evidence="4">Cytoplasm</location>
    </subcellularLocation>
</comment>
<dbReference type="HAMAP" id="MF_03011">
    <property type="entry name" value="eIF3l"/>
    <property type="match status" value="1"/>
</dbReference>
<dbReference type="InterPro" id="IPR000717">
    <property type="entry name" value="PCI_dom"/>
</dbReference>
<name>A0ABR0DXK6_ZASCE</name>
<proteinExistence type="inferred from homology"/>
<dbReference type="PANTHER" id="PTHR13242:SF0">
    <property type="entry name" value="EUKARYOTIC TRANSLATION INITIATION FACTOR 3 SUBUNIT L"/>
    <property type="match status" value="1"/>
</dbReference>
<accession>A0ABR0DXK6</accession>
<gene>
    <name evidence="8" type="ORF">PRZ48_014876</name>
</gene>
<evidence type="ECO:0000259" key="7">
    <source>
        <dbReference type="PROSITE" id="PS50250"/>
    </source>
</evidence>
<keyword evidence="9" id="KW-1185">Reference proteome</keyword>
<dbReference type="Pfam" id="PF10255">
    <property type="entry name" value="Paf67"/>
    <property type="match status" value="1"/>
</dbReference>
<organism evidence="8 9">
    <name type="scientific">Zasmidium cellare</name>
    <name type="common">Wine cellar mold</name>
    <name type="synonym">Racodium cellare</name>
    <dbReference type="NCBI Taxonomy" id="395010"/>
    <lineage>
        <taxon>Eukaryota</taxon>
        <taxon>Fungi</taxon>
        <taxon>Dikarya</taxon>
        <taxon>Ascomycota</taxon>
        <taxon>Pezizomycotina</taxon>
        <taxon>Dothideomycetes</taxon>
        <taxon>Dothideomycetidae</taxon>
        <taxon>Mycosphaerellales</taxon>
        <taxon>Mycosphaerellaceae</taxon>
        <taxon>Zasmidium</taxon>
    </lineage>
</organism>
<dbReference type="Proteomes" id="UP001305779">
    <property type="component" value="Unassembled WGS sequence"/>
</dbReference>
<dbReference type="PANTHER" id="PTHR13242">
    <property type="entry name" value="EUKARYOTIC TRANSLATION INITIATION FACTOR 3"/>
    <property type="match status" value="1"/>
</dbReference>
<keyword evidence="6" id="KW-1133">Transmembrane helix</keyword>
<dbReference type="InterPro" id="IPR019382">
    <property type="entry name" value="eIF3l"/>
</dbReference>
<keyword evidence="6" id="KW-0812">Transmembrane</keyword>
<evidence type="ECO:0000313" key="9">
    <source>
        <dbReference type="Proteomes" id="UP001305779"/>
    </source>
</evidence>
<feature type="domain" description="PCI" evidence="7">
    <location>
        <begin position="266"/>
        <end position="452"/>
    </location>
</feature>
<keyword evidence="3 4" id="KW-0648">Protein biosynthesis</keyword>
<evidence type="ECO:0000313" key="8">
    <source>
        <dbReference type="EMBL" id="KAK4493691.1"/>
    </source>
</evidence>
<keyword evidence="1 4" id="KW-0963">Cytoplasm</keyword>
<feature type="transmembrane region" description="Helical" evidence="6">
    <location>
        <begin position="238"/>
        <end position="259"/>
    </location>
</feature>
<evidence type="ECO:0000256" key="5">
    <source>
        <dbReference type="SAM" id="MobiDB-lite"/>
    </source>
</evidence>
<comment type="function">
    <text evidence="4">Component of the eukaryotic translation initiation factor 3 (eIF-3) complex, which is involved in protein synthesis of a specialized repertoire of mRNAs and, together with other initiation factors, stimulates binding of mRNA and methionyl-tRNAi to the 40S ribosome. The eIF-3 complex specifically targets and initiates translation of a subset of mRNAs involved in cell proliferation.</text>
</comment>
<feature type="compositionally biased region" description="Acidic residues" evidence="5">
    <location>
        <begin position="18"/>
        <end position="29"/>
    </location>
</feature>
<dbReference type="EMBL" id="JAXOVC010000015">
    <property type="protein sequence ID" value="KAK4493691.1"/>
    <property type="molecule type" value="Genomic_DNA"/>
</dbReference>
<feature type="region of interest" description="Disordered" evidence="5">
    <location>
        <begin position="1"/>
        <end position="45"/>
    </location>
</feature>
<feature type="transmembrane region" description="Helical" evidence="6">
    <location>
        <begin position="204"/>
        <end position="226"/>
    </location>
</feature>
<comment type="caution">
    <text evidence="8">The sequence shown here is derived from an EMBL/GenBank/DDBJ whole genome shotgun (WGS) entry which is preliminary data.</text>
</comment>
<evidence type="ECO:0000256" key="3">
    <source>
        <dbReference type="ARBA" id="ARBA00022917"/>
    </source>
</evidence>
<evidence type="ECO:0000256" key="2">
    <source>
        <dbReference type="ARBA" id="ARBA00022540"/>
    </source>
</evidence>
<sequence>MSVRQAAGNQQAQPERPIDDDSDVEEEALANDYREQVGYEDGMDDYGLDRTQSLGAGTQDLQSQLQAAATPLEYGASIENKIQSYDSYCNLFHFILNSDGPVDIEVPSYYWAWDVIDEFIYQFNSFCAFRQKAAFQPPNSNISEDEVAILRENPNTWGCYSVLNVLYSLIQRSQILEQLEARKRGEDPAPYAGEYGGRSLYQMLGYFSIIGLLRVHCLLGDFSLALKTLDNIELNKKAMFARVMAANFTTYYYIGFSYMMMHRYADALRAFNHILIYVSRTKNFQKGAQYDSISKKNDQMYALVAICVAFYPTRLDDTIHTALREKYGEQLTRMQRGGPEALPIFEELFRTACPKFISPTPPDFDNPHLNPDPIEHHLTIFMNEVKTNMFSPTVRSYLKLYTTMDLTKLAGFLEVDADTLRSWLLVNKQRSRQVRHSEGGLLEGDVVNSNDLDYAMEGDLIHVSETKTGRRLVDWYLRNLARTY</sequence>
<comment type="similarity">
    <text evidence="4">Belongs to the eIF-3 subunit L family.</text>
</comment>